<feature type="transmembrane region" description="Helical" evidence="1">
    <location>
        <begin position="21"/>
        <end position="39"/>
    </location>
</feature>
<name>A0ABS5M6K8_9MICO</name>
<organism evidence="2 3">
    <name type="scientific">Leucobacter manosquensis</name>
    <dbReference type="NCBI Taxonomy" id="2810611"/>
    <lineage>
        <taxon>Bacteria</taxon>
        <taxon>Bacillati</taxon>
        <taxon>Actinomycetota</taxon>
        <taxon>Actinomycetes</taxon>
        <taxon>Micrococcales</taxon>
        <taxon>Microbacteriaceae</taxon>
        <taxon>Leucobacter</taxon>
    </lineage>
</organism>
<dbReference type="Proteomes" id="UP000811492">
    <property type="component" value="Unassembled WGS sequence"/>
</dbReference>
<feature type="transmembrane region" description="Helical" evidence="1">
    <location>
        <begin position="45"/>
        <end position="66"/>
    </location>
</feature>
<evidence type="ECO:0008006" key="4">
    <source>
        <dbReference type="Google" id="ProtNLM"/>
    </source>
</evidence>
<feature type="transmembrane region" description="Helical" evidence="1">
    <location>
        <begin position="94"/>
        <end position="114"/>
    </location>
</feature>
<feature type="transmembrane region" description="Helical" evidence="1">
    <location>
        <begin position="120"/>
        <end position="138"/>
    </location>
</feature>
<evidence type="ECO:0000256" key="1">
    <source>
        <dbReference type="SAM" id="Phobius"/>
    </source>
</evidence>
<feature type="transmembrane region" description="Helical" evidence="1">
    <location>
        <begin position="150"/>
        <end position="169"/>
    </location>
</feature>
<dbReference type="RefSeq" id="WP_211649819.1">
    <property type="nucleotide sequence ID" value="NZ_JAFEVO010000001.1"/>
</dbReference>
<gene>
    <name evidence="2" type="ORF">JSQ98_11605</name>
</gene>
<proteinExistence type="predicted"/>
<comment type="caution">
    <text evidence="2">The sequence shown here is derived from an EMBL/GenBank/DDBJ whole genome shotgun (WGS) entry which is preliminary data.</text>
</comment>
<keyword evidence="1" id="KW-1133">Transmembrane helix</keyword>
<sequence length="171" mass="18002">MSENSHRSRSFTTQLATGEGVYGLILVSGLVATASSAGASSFRVLTFVAITVAVFWLAHVYSNVVAGHGRADQDGRPKLLRQSVRESVRETRGMLFATVFPAATLLLGVLGVVQDRTANWLALWVCVGALAALGYRSYQAVGARLGTRIIGALATASFGLIIIAAKAIVTH</sequence>
<evidence type="ECO:0000313" key="2">
    <source>
        <dbReference type="EMBL" id="MBS3182830.1"/>
    </source>
</evidence>
<keyword evidence="1" id="KW-0812">Transmembrane</keyword>
<accession>A0ABS5M6K8</accession>
<keyword evidence="3" id="KW-1185">Reference proteome</keyword>
<evidence type="ECO:0000313" key="3">
    <source>
        <dbReference type="Proteomes" id="UP000811492"/>
    </source>
</evidence>
<reference evidence="2 3" key="1">
    <citation type="submission" date="2021-02" db="EMBL/GenBank/DDBJ databases">
        <title>Draft genome and description of Leucobacter sp nov strain Marseille-Q4368.</title>
        <authorList>
            <person name="Boxberger M."/>
            <person name="La Scola B."/>
        </authorList>
    </citation>
    <scope>NUCLEOTIDE SEQUENCE [LARGE SCALE GENOMIC DNA]</scope>
    <source>
        <strain evidence="2 3">Marseille-Q4368</strain>
    </source>
</reference>
<dbReference type="EMBL" id="JAFEVO010000001">
    <property type="protein sequence ID" value="MBS3182830.1"/>
    <property type="molecule type" value="Genomic_DNA"/>
</dbReference>
<keyword evidence="1" id="KW-0472">Membrane</keyword>
<protein>
    <recommendedName>
        <fullName evidence="4">MAPEG family protein</fullName>
    </recommendedName>
</protein>